<protein>
    <recommendedName>
        <fullName evidence="5">DUF453 domain protein</fullName>
    </recommendedName>
</protein>
<keyword evidence="4" id="KW-1185">Reference proteome</keyword>
<dbReference type="GO" id="GO:0016853">
    <property type="term" value="F:isomerase activity"/>
    <property type="evidence" value="ECO:0007669"/>
    <property type="project" value="UniProtKB-KW"/>
</dbReference>
<comment type="caution">
    <text evidence="3">The sequence shown here is derived from an EMBL/GenBank/DDBJ whole genome shotgun (WGS) entry which is preliminary data.</text>
</comment>
<name>A0A1E1LBK0_9HELO</name>
<gene>
    <name evidence="3" type="ORF">RCO7_10637</name>
</gene>
<dbReference type="Pfam" id="PF04303">
    <property type="entry name" value="PrpF"/>
    <property type="match status" value="1"/>
</dbReference>
<dbReference type="SUPFAM" id="SSF54506">
    <property type="entry name" value="Diaminopimelate epimerase-like"/>
    <property type="match status" value="2"/>
</dbReference>
<organism evidence="3 4">
    <name type="scientific">Rhynchosporium graminicola</name>
    <dbReference type="NCBI Taxonomy" id="2792576"/>
    <lineage>
        <taxon>Eukaryota</taxon>
        <taxon>Fungi</taxon>
        <taxon>Dikarya</taxon>
        <taxon>Ascomycota</taxon>
        <taxon>Pezizomycotina</taxon>
        <taxon>Leotiomycetes</taxon>
        <taxon>Helotiales</taxon>
        <taxon>Ploettnerulaceae</taxon>
        <taxon>Rhynchosporium</taxon>
    </lineage>
</organism>
<comment type="similarity">
    <text evidence="1">Belongs to the PrpF family.</text>
</comment>
<dbReference type="EMBL" id="FJUW01000044">
    <property type="protein sequence ID" value="CZT07886.1"/>
    <property type="molecule type" value="Genomic_DNA"/>
</dbReference>
<evidence type="ECO:0008006" key="5">
    <source>
        <dbReference type="Google" id="ProtNLM"/>
    </source>
</evidence>
<evidence type="ECO:0000313" key="3">
    <source>
        <dbReference type="EMBL" id="CZT07886.1"/>
    </source>
</evidence>
<dbReference type="PANTHER" id="PTHR43709">
    <property type="entry name" value="ACONITATE ISOMERASE-RELATED"/>
    <property type="match status" value="1"/>
</dbReference>
<dbReference type="InParanoid" id="A0A1E1LBK0"/>
<evidence type="ECO:0000313" key="4">
    <source>
        <dbReference type="Proteomes" id="UP000178129"/>
    </source>
</evidence>
<dbReference type="STRING" id="914237.A0A1E1LBK0"/>
<accession>A0A1E1LBK0</accession>
<evidence type="ECO:0000256" key="1">
    <source>
        <dbReference type="ARBA" id="ARBA00007673"/>
    </source>
</evidence>
<dbReference type="AlphaFoldDB" id="A0A1E1LBK0"/>
<dbReference type="Proteomes" id="UP000178129">
    <property type="component" value="Unassembled WGS sequence"/>
</dbReference>
<evidence type="ECO:0000256" key="2">
    <source>
        <dbReference type="ARBA" id="ARBA00023235"/>
    </source>
</evidence>
<dbReference type="PANTHER" id="PTHR43709:SF2">
    <property type="entry name" value="DUF453 DOMAIN PROTEIN (AFU_ORTHOLOGUE AFUA_6G00360)"/>
    <property type="match status" value="1"/>
</dbReference>
<sequence length="441" mass="47027">MSVRILKAAARSNLDIPSQATLHRIFSSPVFVAMENRVRHRHVIPSVMMRCGTSKGLFLHKKDLPREQSQWSPILLAAMGSRDADQRQLDGVGGATSTTSKVAVVSRSTRPGIDVDYTFAQVGVGSSKVDFSGNCGNISSGVGAFALDEGLVTPKPGQTQIDVSIFNTNTSRAMVQTLQVGPDGKFWEEGDYRIGGVKGTGSEILVAFVKPAGSMTNKLFPTGHKQETIEVSSNPNITSFSVKASMVDAANPFVFVDASTMPAAWRSLDRNDPAALEIVESIRKVAAVRMGLAKDEMSAGLVRGTPKIAVLSPPAPQTQQIDEKQIPDIHVCSYSMGKMHPSFQLTGAVCLGAAVSIPGTVASDVATRSLDLSPPGTPPQMSIEDEDITPDPKQVIIEHASGCIKAGVNVQEIKDGEFEVESVSVSRTARRLFEGNVLINL</sequence>
<proteinExistence type="inferred from homology"/>
<reference evidence="4" key="1">
    <citation type="submission" date="2016-03" db="EMBL/GenBank/DDBJ databases">
        <authorList>
            <person name="Ploux O."/>
        </authorList>
    </citation>
    <scope>NUCLEOTIDE SEQUENCE [LARGE SCALE GENOMIC DNA]</scope>
    <source>
        <strain evidence="4">UK7</strain>
    </source>
</reference>
<dbReference type="InterPro" id="IPR007400">
    <property type="entry name" value="PrpF-like"/>
</dbReference>
<keyword evidence="2" id="KW-0413">Isomerase</keyword>
<dbReference type="Gene3D" id="3.10.310.10">
    <property type="entry name" value="Diaminopimelate Epimerase, Chain A, domain 1"/>
    <property type="match status" value="2"/>
</dbReference>